<dbReference type="AlphaFoldDB" id="A0A158CIF7"/>
<keyword evidence="2" id="KW-0813">Transport</keyword>
<feature type="transmembrane region" description="Helical" evidence="7">
    <location>
        <begin position="200"/>
        <end position="217"/>
    </location>
</feature>
<evidence type="ECO:0000259" key="8">
    <source>
        <dbReference type="PROSITE" id="PS50850"/>
    </source>
</evidence>
<name>A0A158CIF7_9BURK</name>
<dbReference type="OrthoDB" id="6766492at2"/>
<evidence type="ECO:0000256" key="5">
    <source>
        <dbReference type="ARBA" id="ARBA00022989"/>
    </source>
</evidence>
<dbReference type="GO" id="GO:0022857">
    <property type="term" value="F:transmembrane transporter activity"/>
    <property type="evidence" value="ECO:0007669"/>
    <property type="project" value="InterPro"/>
</dbReference>
<dbReference type="GO" id="GO:0005886">
    <property type="term" value="C:plasma membrane"/>
    <property type="evidence" value="ECO:0007669"/>
    <property type="project" value="UniProtKB-SubCell"/>
</dbReference>
<keyword evidence="3" id="KW-1003">Cell membrane</keyword>
<feature type="transmembrane region" description="Helical" evidence="7">
    <location>
        <begin position="339"/>
        <end position="359"/>
    </location>
</feature>
<dbReference type="SUPFAM" id="SSF103473">
    <property type="entry name" value="MFS general substrate transporter"/>
    <property type="match status" value="1"/>
</dbReference>
<keyword evidence="10" id="KW-1185">Reference proteome</keyword>
<feature type="transmembrane region" description="Helical" evidence="7">
    <location>
        <begin position="409"/>
        <end position="428"/>
    </location>
</feature>
<sequence length="461" mass="49428">MNTSPVSAGDAPVISRAAVNRVLVASVVGTAIEWYDFFLYATASALVFARLFFPSFDPVVGTIAAFGSFAVGYVARPFGAVFFGHFGDRIGRKATLVATLTIMGVSTFVIGLLPTYASIGVWAPVLLVAMRFLQGLGVGGEWGGAVLMVVETAPAKKRGFFGAFPQLGVPLGLMLSTAVFKTVSSLPSDAFYSWGWRVPFLLSVALIAIGLFIRLRVMESPVFEEIKASKRVVKAPLIELLRRHPKDLVLTIGTRFAVDITFNVINVFVLVYGTTRLGLSRGLLLNAIILGCAFALVTLPLFGKLSDAIGRRTVFMLGAVFVAIYGFAFFPLLETRNPTLIFVAYVCGIALSQASVYGVQSTWFAELFGTRVRYTGASLPYQVAGIITSGPTPLIATYLFATYGQTLPISMYIAATALLSLVCAFFLAETFKRDLSAELEDDASAALDTHPAGHAPQSLSR</sequence>
<feature type="transmembrane region" description="Helical" evidence="7">
    <location>
        <begin position="59"/>
        <end position="83"/>
    </location>
</feature>
<keyword evidence="4 7" id="KW-0812">Transmembrane</keyword>
<feature type="transmembrane region" description="Helical" evidence="7">
    <location>
        <begin position="283"/>
        <end position="302"/>
    </location>
</feature>
<feature type="transmembrane region" description="Helical" evidence="7">
    <location>
        <begin position="95"/>
        <end position="113"/>
    </location>
</feature>
<dbReference type="PANTHER" id="PTHR43045">
    <property type="entry name" value="SHIKIMATE TRANSPORTER"/>
    <property type="match status" value="1"/>
</dbReference>
<keyword evidence="5 7" id="KW-1133">Transmembrane helix</keyword>
<comment type="subcellular location">
    <subcellularLocation>
        <location evidence="1">Cell membrane</location>
        <topology evidence="1">Multi-pass membrane protein</topology>
    </subcellularLocation>
</comment>
<dbReference type="InterPro" id="IPR011701">
    <property type="entry name" value="MFS"/>
</dbReference>
<dbReference type="EMBL" id="FCOI02000024">
    <property type="protein sequence ID" value="SAK82144.1"/>
    <property type="molecule type" value="Genomic_DNA"/>
</dbReference>
<dbReference type="Pfam" id="PF07690">
    <property type="entry name" value="MFS_1"/>
    <property type="match status" value="1"/>
</dbReference>
<dbReference type="InterPro" id="IPR020846">
    <property type="entry name" value="MFS_dom"/>
</dbReference>
<keyword evidence="6 7" id="KW-0472">Membrane</keyword>
<dbReference type="Proteomes" id="UP000054624">
    <property type="component" value="Unassembled WGS sequence"/>
</dbReference>
<evidence type="ECO:0000256" key="2">
    <source>
        <dbReference type="ARBA" id="ARBA00022448"/>
    </source>
</evidence>
<dbReference type="RefSeq" id="WP_061163297.1">
    <property type="nucleotide sequence ID" value="NZ_FCOI02000024.1"/>
</dbReference>
<evidence type="ECO:0000256" key="1">
    <source>
        <dbReference type="ARBA" id="ARBA00004651"/>
    </source>
</evidence>
<organism evidence="9 10">
    <name type="scientific">Caballeronia temeraria</name>
    <dbReference type="NCBI Taxonomy" id="1777137"/>
    <lineage>
        <taxon>Bacteria</taxon>
        <taxon>Pseudomonadati</taxon>
        <taxon>Pseudomonadota</taxon>
        <taxon>Betaproteobacteria</taxon>
        <taxon>Burkholderiales</taxon>
        <taxon>Burkholderiaceae</taxon>
        <taxon>Caballeronia</taxon>
    </lineage>
</organism>
<proteinExistence type="predicted"/>
<feature type="transmembrane region" description="Helical" evidence="7">
    <location>
        <begin position="160"/>
        <end position="180"/>
    </location>
</feature>
<dbReference type="Gene3D" id="1.20.1250.20">
    <property type="entry name" value="MFS general substrate transporter like domains"/>
    <property type="match status" value="1"/>
</dbReference>
<protein>
    <submittedName>
        <fullName evidence="9">Major facilitator transporter</fullName>
    </submittedName>
</protein>
<feature type="transmembrane region" description="Helical" evidence="7">
    <location>
        <begin position="119"/>
        <end position="139"/>
    </location>
</feature>
<evidence type="ECO:0000313" key="9">
    <source>
        <dbReference type="EMBL" id="SAK82144.1"/>
    </source>
</evidence>
<dbReference type="FunFam" id="1.20.1250.20:FF:000001">
    <property type="entry name" value="Dicarboxylate MFS transporter"/>
    <property type="match status" value="1"/>
</dbReference>
<dbReference type="PANTHER" id="PTHR43045:SF1">
    <property type="entry name" value="SHIKIMATE TRANSPORTER"/>
    <property type="match status" value="1"/>
</dbReference>
<feature type="domain" description="Major facilitator superfamily (MFS) profile" evidence="8">
    <location>
        <begin position="22"/>
        <end position="432"/>
    </location>
</feature>
<dbReference type="InterPro" id="IPR036259">
    <property type="entry name" value="MFS_trans_sf"/>
</dbReference>
<evidence type="ECO:0000256" key="7">
    <source>
        <dbReference type="SAM" id="Phobius"/>
    </source>
</evidence>
<evidence type="ECO:0000256" key="6">
    <source>
        <dbReference type="ARBA" id="ARBA00023136"/>
    </source>
</evidence>
<dbReference type="PROSITE" id="PS50850">
    <property type="entry name" value="MFS"/>
    <property type="match status" value="1"/>
</dbReference>
<dbReference type="CDD" id="cd17369">
    <property type="entry name" value="MFS_ShiA_like"/>
    <property type="match status" value="1"/>
</dbReference>
<evidence type="ECO:0000256" key="4">
    <source>
        <dbReference type="ARBA" id="ARBA00022692"/>
    </source>
</evidence>
<accession>A0A158CIF7</accession>
<dbReference type="STRING" id="1777137.AWB76_05603"/>
<gene>
    <name evidence="9" type="ORF">AWB76_05603</name>
</gene>
<evidence type="ECO:0000313" key="10">
    <source>
        <dbReference type="Proteomes" id="UP000054624"/>
    </source>
</evidence>
<feature type="transmembrane region" description="Helical" evidence="7">
    <location>
        <begin position="379"/>
        <end position="403"/>
    </location>
</feature>
<reference evidence="10" key="1">
    <citation type="submission" date="2016-01" db="EMBL/GenBank/DDBJ databases">
        <authorList>
            <person name="Peeters Charlotte."/>
        </authorList>
    </citation>
    <scope>NUCLEOTIDE SEQUENCE [LARGE SCALE GENOMIC DNA]</scope>
</reference>
<evidence type="ECO:0000256" key="3">
    <source>
        <dbReference type="ARBA" id="ARBA00022475"/>
    </source>
</evidence>
<feature type="transmembrane region" description="Helical" evidence="7">
    <location>
        <begin position="248"/>
        <end position="271"/>
    </location>
</feature>
<feature type="transmembrane region" description="Helical" evidence="7">
    <location>
        <begin position="314"/>
        <end position="333"/>
    </location>
</feature>